<feature type="compositionally biased region" description="Low complexity" evidence="1">
    <location>
        <begin position="12"/>
        <end position="39"/>
    </location>
</feature>
<feature type="compositionally biased region" description="Basic and acidic residues" evidence="1">
    <location>
        <begin position="86"/>
        <end position="95"/>
    </location>
</feature>
<reference evidence="2" key="1">
    <citation type="submission" date="2022-12" db="EMBL/GenBank/DDBJ databases">
        <authorList>
            <person name="Webb A."/>
        </authorList>
    </citation>
    <scope>NUCLEOTIDE SEQUENCE</scope>
    <source>
        <strain evidence="2">Hp1</strain>
    </source>
</reference>
<feature type="compositionally biased region" description="Basic and acidic residues" evidence="1">
    <location>
        <begin position="137"/>
        <end position="150"/>
    </location>
</feature>
<evidence type="ECO:0000313" key="2">
    <source>
        <dbReference type="EMBL" id="CAI5713059.1"/>
    </source>
</evidence>
<dbReference type="AlphaFoldDB" id="A0AAV0T391"/>
<name>A0AAV0T391_HYABA</name>
<dbReference type="Proteomes" id="UP001162031">
    <property type="component" value="Unassembled WGS sequence"/>
</dbReference>
<proteinExistence type="predicted"/>
<dbReference type="EMBL" id="CANTFL010000089">
    <property type="protein sequence ID" value="CAI5713059.1"/>
    <property type="molecule type" value="Genomic_DNA"/>
</dbReference>
<accession>A0AAV0T391</accession>
<keyword evidence="3" id="KW-1185">Reference proteome</keyword>
<evidence type="ECO:0000256" key="1">
    <source>
        <dbReference type="SAM" id="MobiDB-lite"/>
    </source>
</evidence>
<organism evidence="2 3">
    <name type="scientific">Hyaloperonospora brassicae</name>
    <name type="common">Brassica downy mildew</name>
    <name type="synonym">Peronospora brassicae</name>
    <dbReference type="NCBI Taxonomy" id="162125"/>
    <lineage>
        <taxon>Eukaryota</taxon>
        <taxon>Sar</taxon>
        <taxon>Stramenopiles</taxon>
        <taxon>Oomycota</taxon>
        <taxon>Peronosporomycetes</taxon>
        <taxon>Peronosporales</taxon>
        <taxon>Peronosporaceae</taxon>
        <taxon>Hyaloperonospora</taxon>
    </lineage>
</organism>
<feature type="compositionally biased region" description="Basic and acidic residues" evidence="1">
    <location>
        <begin position="119"/>
        <end position="129"/>
    </location>
</feature>
<feature type="region of interest" description="Disordered" evidence="1">
    <location>
        <begin position="1"/>
        <end position="150"/>
    </location>
</feature>
<protein>
    <submittedName>
        <fullName evidence="2">Uncharacterized protein</fullName>
    </submittedName>
</protein>
<gene>
    <name evidence="2" type="ORF">HBR001_LOCUS970</name>
</gene>
<sequence>MSMRGDSRPTQPGAVQASAADASSSAAPSSPAATGAAGARGITPRAHDDPDVEVIYSGESDVSDSGNAPEASRSPATPQYSPRPLPNERTRDLHHSLFGSDDDDQGGEFYSSPPPARASSHERDDDGASRRQSGSRGTDKGTTVKRDELKPWRLPEQLINSLSHETGQHHRIPLFDATELHGLSSSAKNFRAEEDFYLDVFLRHRWYNSNQKRDKTSLLAAWNAFVQNVKNFGREGWLKKLEATRLRFERRTPTGASVHIGMCTP</sequence>
<evidence type="ECO:0000313" key="3">
    <source>
        <dbReference type="Proteomes" id="UP001162031"/>
    </source>
</evidence>
<comment type="caution">
    <text evidence="2">The sequence shown here is derived from an EMBL/GenBank/DDBJ whole genome shotgun (WGS) entry which is preliminary data.</text>
</comment>